<reference evidence="3" key="1">
    <citation type="journal article" date="2018" name="Gigascience">
        <title>Genome assembly of the Pink Ipe (Handroanthus impetiginosus, Bignoniaceae), a highly valued, ecologically keystone Neotropical timber forest tree.</title>
        <authorList>
            <person name="Silva-Junior O.B."/>
            <person name="Grattapaglia D."/>
            <person name="Novaes E."/>
            <person name="Collevatti R.G."/>
        </authorList>
    </citation>
    <scope>NUCLEOTIDE SEQUENCE [LARGE SCALE GENOMIC DNA]</scope>
    <source>
        <strain evidence="3">cv. UFG-1</strain>
    </source>
</reference>
<evidence type="ECO:0000313" key="2">
    <source>
        <dbReference type="EMBL" id="PIN13450.1"/>
    </source>
</evidence>
<keyword evidence="1" id="KW-1133">Transmembrane helix</keyword>
<accession>A0A2G9H818</accession>
<gene>
    <name evidence="2" type="ORF">CDL12_13926</name>
</gene>
<keyword evidence="1" id="KW-0472">Membrane</keyword>
<dbReference type="AlphaFoldDB" id="A0A2G9H818"/>
<name>A0A2G9H818_9LAMI</name>
<evidence type="ECO:0000313" key="3">
    <source>
        <dbReference type="Proteomes" id="UP000231279"/>
    </source>
</evidence>
<organism evidence="2 3">
    <name type="scientific">Handroanthus impetiginosus</name>
    <dbReference type="NCBI Taxonomy" id="429701"/>
    <lineage>
        <taxon>Eukaryota</taxon>
        <taxon>Viridiplantae</taxon>
        <taxon>Streptophyta</taxon>
        <taxon>Embryophyta</taxon>
        <taxon>Tracheophyta</taxon>
        <taxon>Spermatophyta</taxon>
        <taxon>Magnoliopsida</taxon>
        <taxon>eudicotyledons</taxon>
        <taxon>Gunneridae</taxon>
        <taxon>Pentapetalae</taxon>
        <taxon>asterids</taxon>
        <taxon>lamiids</taxon>
        <taxon>Lamiales</taxon>
        <taxon>Bignoniaceae</taxon>
        <taxon>Crescentiina</taxon>
        <taxon>Tabebuia alliance</taxon>
        <taxon>Handroanthus</taxon>
    </lineage>
</organism>
<dbReference type="PROSITE" id="PS51257">
    <property type="entry name" value="PROKAR_LIPOPROTEIN"/>
    <property type="match status" value="1"/>
</dbReference>
<proteinExistence type="predicted"/>
<protein>
    <submittedName>
        <fullName evidence="2">Uncharacterized protein</fullName>
    </submittedName>
</protein>
<comment type="caution">
    <text evidence="2">The sequence shown here is derived from an EMBL/GenBank/DDBJ whole genome shotgun (WGS) entry which is preliminary data.</text>
</comment>
<feature type="transmembrane region" description="Helical" evidence="1">
    <location>
        <begin position="17"/>
        <end position="43"/>
    </location>
</feature>
<dbReference type="EMBL" id="NKXS01002480">
    <property type="protein sequence ID" value="PIN13450.1"/>
    <property type="molecule type" value="Genomic_DNA"/>
</dbReference>
<keyword evidence="1" id="KW-0812">Transmembrane</keyword>
<sequence length="75" mass="8243">MGAHHHRLAHGTSRQGWWLGLAILASCAFDTNLALAVLGFCWLRFRGNLSATCSDRELEHVVCYAVGVRCQPGFS</sequence>
<keyword evidence="3" id="KW-1185">Reference proteome</keyword>
<evidence type="ECO:0000256" key="1">
    <source>
        <dbReference type="SAM" id="Phobius"/>
    </source>
</evidence>
<dbReference type="Proteomes" id="UP000231279">
    <property type="component" value="Unassembled WGS sequence"/>
</dbReference>